<evidence type="ECO:0000259" key="1">
    <source>
        <dbReference type="Pfam" id="PF12680"/>
    </source>
</evidence>
<dbReference type="KEGG" id="smag:AN936_14155"/>
<gene>
    <name evidence="2" type="ORF">AN936_14155</name>
</gene>
<dbReference type="Pfam" id="PF12680">
    <property type="entry name" value="SnoaL_2"/>
    <property type="match status" value="1"/>
</dbReference>
<evidence type="ECO:0000313" key="3">
    <source>
        <dbReference type="Proteomes" id="UP000058074"/>
    </source>
</evidence>
<dbReference type="EMBL" id="CP012700">
    <property type="protein sequence ID" value="ALH81463.1"/>
    <property type="molecule type" value="Genomic_DNA"/>
</dbReference>
<feature type="domain" description="SnoaL-like" evidence="1">
    <location>
        <begin position="12"/>
        <end position="100"/>
    </location>
</feature>
<dbReference type="Gene3D" id="3.10.450.50">
    <property type="match status" value="1"/>
</dbReference>
<dbReference type="PATRIC" id="fig|33050.5.peg.2929"/>
<reference evidence="2 3" key="1">
    <citation type="journal article" date="2015" name="Genome Announc.">
        <title>Complete Genome Sequence of Polypropylene Glycol- and Polyethylene Glycol-Degrading Sphingopyxis macrogoltabida Strain EY-1.</title>
        <authorList>
            <person name="Ohtsubo Y."/>
            <person name="Nagata Y."/>
            <person name="Numata M."/>
            <person name="Tsuchikane K."/>
            <person name="Hosoyama A."/>
            <person name="Yamazoe A."/>
            <person name="Tsuda M."/>
            <person name="Fujita N."/>
            <person name="Kawai F."/>
        </authorList>
    </citation>
    <scope>NUCLEOTIDE SEQUENCE [LARGE SCALE GENOMIC DNA]</scope>
    <source>
        <strain evidence="2 3">EY-1</strain>
    </source>
</reference>
<protein>
    <recommendedName>
        <fullName evidence="1">SnoaL-like domain-containing protein</fullName>
    </recommendedName>
</protein>
<organism evidence="2 3">
    <name type="scientific">Sphingopyxis macrogoltabida</name>
    <name type="common">Sphingomonas macrogoltabidus</name>
    <dbReference type="NCBI Taxonomy" id="33050"/>
    <lineage>
        <taxon>Bacteria</taxon>
        <taxon>Pseudomonadati</taxon>
        <taxon>Pseudomonadota</taxon>
        <taxon>Alphaproteobacteria</taxon>
        <taxon>Sphingomonadales</taxon>
        <taxon>Sphingomonadaceae</taxon>
        <taxon>Sphingopyxis</taxon>
    </lineage>
</organism>
<dbReference type="OrthoDB" id="7596252at2"/>
<dbReference type="Proteomes" id="UP000058074">
    <property type="component" value="Chromosome"/>
</dbReference>
<sequence length="148" mass="16093">MTPARQLAERFGKPDAMRALYAPDVSWEISASLGMPKLEGIEAVCAFNDQVWTLHHRRDCSVTIIDEVGDASLSAVRFVYRAWSLFAGDWYQNDYTLFVHAGPAGITRIAEAFDTSATIDFLAGRPPGSGWAAIGGEVGDRVGELGRS</sequence>
<dbReference type="InterPro" id="IPR037401">
    <property type="entry name" value="SnoaL-like"/>
</dbReference>
<name>A0A0N9V0Q5_SPHMC</name>
<dbReference type="SUPFAM" id="SSF54427">
    <property type="entry name" value="NTF2-like"/>
    <property type="match status" value="1"/>
</dbReference>
<dbReference type="InterPro" id="IPR032710">
    <property type="entry name" value="NTF2-like_dom_sf"/>
</dbReference>
<dbReference type="RefSeq" id="WP_054588674.1">
    <property type="nucleotide sequence ID" value="NZ_CP012700.1"/>
</dbReference>
<evidence type="ECO:0000313" key="2">
    <source>
        <dbReference type="EMBL" id="ALH81463.1"/>
    </source>
</evidence>
<dbReference type="AlphaFoldDB" id="A0A0N9V0Q5"/>
<accession>A0A0N9V0Q5</accession>
<proteinExistence type="predicted"/>